<reference evidence="1 2" key="1">
    <citation type="journal article" date="2021" name="Elife">
        <title>Chloroplast acquisition without the gene transfer in kleptoplastic sea slugs, Plakobranchus ocellatus.</title>
        <authorList>
            <person name="Maeda T."/>
            <person name="Takahashi S."/>
            <person name="Yoshida T."/>
            <person name="Shimamura S."/>
            <person name="Takaki Y."/>
            <person name="Nagai Y."/>
            <person name="Toyoda A."/>
            <person name="Suzuki Y."/>
            <person name="Arimoto A."/>
            <person name="Ishii H."/>
            <person name="Satoh N."/>
            <person name="Nishiyama T."/>
            <person name="Hasebe M."/>
            <person name="Maruyama T."/>
            <person name="Minagawa J."/>
            <person name="Obokata J."/>
            <person name="Shigenobu S."/>
        </authorList>
    </citation>
    <scope>NUCLEOTIDE SEQUENCE [LARGE SCALE GENOMIC DNA]</scope>
</reference>
<proteinExistence type="predicted"/>
<keyword evidence="2" id="KW-1185">Reference proteome</keyword>
<gene>
    <name evidence="1" type="ORF">PoB_006702900</name>
</gene>
<sequence length="242" mass="27100">MALHPNGLLIKRLHNLSLVDGNVFVHAAFGFDMYQLSKLLMHVCALMTKQQGLCGGQEMCLPLFKSSWTFSTQILAKYFVSPQTSLLMSNWLFSGAGAYSFFFFQFLPSKPDKEGIKIFWACDATTNHPILSLLYLGKEVTSARPAERNMSVATSIVQLSGQWPQHHMQQTESGCVNGKVKTDYDWDYQKEQDLSSSGLPTQKAIPLGESKMVSIHEATFLAYQSKECIAAQYNVLAARFLH</sequence>
<dbReference type="AlphaFoldDB" id="A0AAV4D8H3"/>
<comment type="caution">
    <text evidence="1">The sequence shown here is derived from an EMBL/GenBank/DDBJ whole genome shotgun (WGS) entry which is preliminary data.</text>
</comment>
<dbReference type="EMBL" id="BLXT01007619">
    <property type="protein sequence ID" value="GFO40524.1"/>
    <property type="molecule type" value="Genomic_DNA"/>
</dbReference>
<protein>
    <submittedName>
        <fullName evidence="1">PiggyBac transposable element-derived protein 4</fullName>
    </submittedName>
</protein>
<organism evidence="1 2">
    <name type="scientific">Plakobranchus ocellatus</name>
    <dbReference type="NCBI Taxonomy" id="259542"/>
    <lineage>
        <taxon>Eukaryota</taxon>
        <taxon>Metazoa</taxon>
        <taxon>Spiralia</taxon>
        <taxon>Lophotrochozoa</taxon>
        <taxon>Mollusca</taxon>
        <taxon>Gastropoda</taxon>
        <taxon>Heterobranchia</taxon>
        <taxon>Euthyneura</taxon>
        <taxon>Panpulmonata</taxon>
        <taxon>Sacoglossa</taxon>
        <taxon>Placobranchoidea</taxon>
        <taxon>Plakobranchidae</taxon>
        <taxon>Plakobranchus</taxon>
    </lineage>
</organism>
<evidence type="ECO:0000313" key="1">
    <source>
        <dbReference type="EMBL" id="GFO40524.1"/>
    </source>
</evidence>
<name>A0AAV4D8H3_9GAST</name>
<accession>A0AAV4D8H3</accession>
<evidence type="ECO:0000313" key="2">
    <source>
        <dbReference type="Proteomes" id="UP000735302"/>
    </source>
</evidence>
<dbReference type="Proteomes" id="UP000735302">
    <property type="component" value="Unassembled WGS sequence"/>
</dbReference>